<evidence type="ECO:0008006" key="3">
    <source>
        <dbReference type="Google" id="ProtNLM"/>
    </source>
</evidence>
<dbReference type="eggNOG" id="ENOG502TJVU">
    <property type="taxonomic scope" value="Eukaryota"/>
</dbReference>
<dbReference type="AlphaFoldDB" id="E3MB72"/>
<gene>
    <name evidence="1" type="ORF">CRE_15992</name>
</gene>
<dbReference type="GeneID" id="9808891"/>
<dbReference type="CTD" id="9808891"/>
<dbReference type="EMBL" id="DS268433">
    <property type="protein sequence ID" value="EFO97720.1"/>
    <property type="molecule type" value="Genomic_DNA"/>
</dbReference>
<dbReference type="HOGENOM" id="CLU_872215_0_0_1"/>
<dbReference type="PANTHER" id="PTHR31379">
    <property type="entry name" value="F-BOX C PROTEIN-RELATED-RELATED"/>
    <property type="match status" value="1"/>
</dbReference>
<keyword evidence="2" id="KW-1185">Reference proteome</keyword>
<evidence type="ECO:0000313" key="2">
    <source>
        <dbReference type="Proteomes" id="UP000008281"/>
    </source>
</evidence>
<reference evidence="1" key="1">
    <citation type="submission" date="2007-07" db="EMBL/GenBank/DDBJ databases">
        <title>PCAP assembly of the Caenorhabditis remanei genome.</title>
        <authorList>
            <consortium name="The Caenorhabditis remanei Sequencing Consortium"/>
            <person name="Wilson R.K."/>
        </authorList>
    </citation>
    <scope>NUCLEOTIDE SEQUENCE [LARGE SCALE GENOMIC DNA]</scope>
    <source>
        <strain evidence="1">PB4641</strain>
    </source>
</reference>
<name>E3MB72_CAERE</name>
<proteinExistence type="predicted"/>
<dbReference type="InParanoid" id="E3MB72"/>
<organism evidence="2">
    <name type="scientific">Caenorhabditis remanei</name>
    <name type="common">Caenorhabditis vulgaris</name>
    <dbReference type="NCBI Taxonomy" id="31234"/>
    <lineage>
        <taxon>Eukaryota</taxon>
        <taxon>Metazoa</taxon>
        <taxon>Ecdysozoa</taxon>
        <taxon>Nematoda</taxon>
        <taxon>Chromadorea</taxon>
        <taxon>Rhabditida</taxon>
        <taxon>Rhabditina</taxon>
        <taxon>Rhabditomorpha</taxon>
        <taxon>Rhabditoidea</taxon>
        <taxon>Rhabditidae</taxon>
        <taxon>Peloderinae</taxon>
        <taxon>Caenorhabditis</taxon>
    </lineage>
</organism>
<dbReference type="Proteomes" id="UP000008281">
    <property type="component" value="Unassembled WGS sequence"/>
</dbReference>
<evidence type="ECO:0000313" key="1">
    <source>
        <dbReference type="EMBL" id="EFO97720.1"/>
    </source>
</evidence>
<accession>E3MB72</accession>
<dbReference type="InterPro" id="IPR021942">
    <property type="entry name" value="DUF3557"/>
</dbReference>
<dbReference type="KEGG" id="crq:GCK72_020744"/>
<dbReference type="PANTHER" id="PTHR31379:SF4">
    <property type="entry name" value="F-BOX C PROTEIN-RELATED"/>
    <property type="match status" value="1"/>
</dbReference>
<protein>
    <recommendedName>
        <fullName evidence="3">DUF38 domain-containing protein</fullName>
    </recommendedName>
</protein>
<dbReference type="RefSeq" id="XP_003106418.2">
    <property type="nucleotide sequence ID" value="XM_003106370.2"/>
</dbReference>
<sequence>MSQLAYQPSKAVLEYFSFEKRKILHATCPGIRKMEENVPYHLELVKLVSMARNEIIMIIDSFQFCFGEYDGTKMLMINLSTDERVDRLTCLRPEQEAEKFLLYTLSREGTHIKNVELTAGPEFISKCIPITIKNLIVNRTAAWFPTNKPVEHVKVDKTVQEDTLKMAKHVTVKLSDRVNTKIVSQWNCKSIRIESTMSSEEVAYYCNQVAKRADRPIGSTLMANHISSVEYVFDFLSFKEYARKTMLNDRKCVTISIDESTELNVYSSSVHCYCVVVEVCARGTAIDQVS</sequence>